<name>A0ABR8YD51_9BACT</name>
<dbReference type="Gene3D" id="2.60.120.1350">
    <property type="entry name" value="Protein of unknown function DUF4465"/>
    <property type="match status" value="1"/>
</dbReference>
<dbReference type="Pfam" id="PF14717">
    <property type="entry name" value="DUF4465"/>
    <property type="match status" value="1"/>
</dbReference>
<protein>
    <submittedName>
        <fullName evidence="1">DUF4465 domain-containing protein</fullName>
    </submittedName>
</protein>
<keyword evidence="2" id="KW-1185">Reference proteome</keyword>
<evidence type="ECO:0000313" key="2">
    <source>
        <dbReference type="Proteomes" id="UP000620874"/>
    </source>
</evidence>
<proteinExistence type="predicted"/>
<reference evidence="1 2" key="1">
    <citation type="submission" date="2020-08" db="EMBL/GenBank/DDBJ databases">
        <title>A Genomic Blueprint of the Chicken Gut Microbiome.</title>
        <authorList>
            <person name="Gilroy R."/>
            <person name="Ravi A."/>
            <person name="Getino M."/>
            <person name="Pursley I."/>
            <person name="Horton D.L."/>
            <person name="Alikhan N.-F."/>
            <person name="Baker D."/>
            <person name="Gharbi K."/>
            <person name="Hall N."/>
            <person name="Watson M."/>
            <person name="Adriaenssens E.M."/>
            <person name="Foster-Nyarko E."/>
            <person name="Jarju S."/>
            <person name="Secka A."/>
            <person name="Antonio M."/>
            <person name="Oren A."/>
            <person name="Chaudhuri R."/>
            <person name="La Ragione R.M."/>
            <person name="Hildebrand F."/>
            <person name="Pallen M.J."/>
        </authorList>
    </citation>
    <scope>NUCLEOTIDE SEQUENCE [LARGE SCALE GENOMIC DNA]</scope>
    <source>
        <strain evidence="1 2">Sa1CVN1</strain>
    </source>
</reference>
<gene>
    <name evidence="1" type="ORF">H9625_17240</name>
</gene>
<dbReference type="Proteomes" id="UP000620874">
    <property type="component" value="Unassembled WGS sequence"/>
</dbReference>
<organism evidence="1 2">
    <name type="scientific">Phocaeicola intestinalis</name>
    <dbReference type="NCBI Taxonomy" id="2762212"/>
    <lineage>
        <taxon>Bacteria</taxon>
        <taxon>Pseudomonadati</taxon>
        <taxon>Bacteroidota</taxon>
        <taxon>Bacteroidia</taxon>
        <taxon>Bacteroidales</taxon>
        <taxon>Bacteroidaceae</taxon>
        <taxon>Phocaeicola</taxon>
    </lineage>
</organism>
<comment type="caution">
    <text evidence="1">The sequence shown here is derived from an EMBL/GenBank/DDBJ whole genome shotgun (WGS) entry which is preliminary data.</text>
</comment>
<sequence length="262" mass="29102">MNQLKQLGQMKKLVWFWAALLCVSLWNCSDDENPASEEQKEEAVISFEGELSEPNSSFIATEGEVDGFYQRTSFSDPQALVAFSHYFSGQSFGGGFTYTNGTDVTTSGYTNLSAITGAGRDGSVYLTSNANEYTPARITNLQVGKYRFKGAWVTNTTYDYLAMKDGNDGGIGLVRKFGVGDWFILTAVGHASDDSEIGRVDFYLADFRDGNSMILDTWEWFDWSELADASYITFEMSSSDIGDFGMNTPSYFCMDDITLQEN</sequence>
<dbReference type="InterPro" id="IPR027828">
    <property type="entry name" value="DUF4465"/>
</dbReference>
<accession>A0ABR8YD51</accession>
<dbReference type="EMBL" id="JACSPP010000121">
    <property type="protein sequence ID" value="MBD8042138.1"/>
    <property type="molecule type" value="Genomic_DNA"/>
</dbReference>
<evidence type="ECO:0000313" key="1">
    <source>
        <dbReference type="EMBL" id="MBD8042138.1"/>
    </source>
</evidence>